<comment type="caution">
    <text evidence="3">The sequence shown here is derived from an EMBL/GenBank/DDBJ whole genome shotgun (WGS) entry which is preliminary data.</text>
</comment>
<dbReference type="CDD" id="cd00093">
    <property type="entry name" value="HTH_XRE"/>
    <property type="match status" value="1"/>
</dbReference>
<evidence type="ECO:0000313" key="3">
    <source>
        <dbReference type="EMBL" id="MIT92359.1"/>
    </source>
</evidence>
<dbReference type="SMART" id="SM00530">
    <property type="entry name" value="HTH_XRE"/>
    <property type="match status" value="1"/>
</dbReference>
<gene>
    <name evidence="3" type="ORF">ATP91_19025</name>
</gene>
<dbReference type="InterPro" id="IPR010982">
    <property type="entry name" value="Lambda_DNA-bd_dom_sf"/>
</dbReference>
<name>A0A402TMY6_SALER</name>
<dbReference type="AlphaFoldDB" id="A0A402TMY6"/>
<proteinExistence type="predicted"/>
<dbReference type="Pfam" id="PF01381">
    <property type="entry name" value="HTH_3"/>
    <property type="match status" value="1"/>
</dbReference>
<feature type="compositionally biased region" description="Polar residues" evidence="1">
    <location>
        <begin position="77"/>
        <end position="97"/>
    </location>
</feature>
<dbReference type="Proteomes" id="UP000839515">
    <property type="component" value="Unassembled WGS sequence"/>
</dbReference>
<feature type="region of interest" description="Disordered" evidence="1">
    <location>
        <begin position="72"/>
        <end position="103"/>
    </location>
</feature>
<dbReference type="InterPro" id="IPR001387">
    <property type="entry name" value="Cro/C1-type_HTH"/>
</dbReference>
<accession>A0A402TMY6</accession>
<evidence type="ECO:0000259" key="2">
    <source>
        <dbReference type="PROSITE" id="PS50943"/>
    </source>
</evidence>
<sequence>MSSELGEKLKAIRESEELSQAKFANLTGISISTIKKYEVGILEPGGITLIKITKHPQFKKYTTWLMSDETNEAAGQISPSLSPDGQKRTSPSQTFRKTGTRHD</sequence>
<dbReference type="RefSeq" id="WP_080086728.1">
    <property type="nucleotide sequence ID" value="NZ_MYLG01000009.1"/>
</dbReference>
<feature type="domain" description="HTH cro/C1-type" evidence="2">
    <location>
        <begin position="9"/>
        <end position="52"/>
    </location>
</feature>
<organism evidence="3">
    <name type="scientific">Salmonella enterica</name>
    <name type="common">Salmonella choleraesuis</name>
    <dbReference type="NCBI Taxonomy" id="28901"/>
    <lineage>
        <taxon>Bacteria</taxon>
        <taxon>Pseudomonadati</taxon>
        <taxon>Pseudomonadota</taxon>
        <taxon>Gammaproteobacteria</taxon>
        <taxon>Enterobacterales</taxon>
        <taxon>Enterobacteriaceae</taxon>
        <taxon>Salmonella</taxon>
    </lineage>
</organism>
<dbReference type="SUPFAM" id="SSF47413">
    <property type="entry name" value="lambda repressor-like DNA-binding domains"/>
    <property type="match status" value="1"/>
</dbReference>
<dbReference type="Gene3D" id="1.10.260.40">
    <property type="entry name" value="lambda repressor-like DNA-binding domains"/>
    <property type="match status" value="1"/>
</dbReference>
<dbReference type="PROSITE" id="PS50943">
    <property type="entry name" value="HTH_CROC1"/>
    <property type="match status" value="1"/>
</dbReference>
<evidence type="ECO:0000256" key="1">
    <source>
        <dbReference type="SAM" id="MobiDB-lite"/>
    </source>
</evidence>
<dbReference type="EMBL" id="RSTU01000016">
    <property type="protein sequence ID" value="MIT92359.1"/>
    <property type="molecule type" value="Genomic_DNA"/>
</dbReference>
<reference evidence="3" key="1">
    <citation type="submission" date="2018-08" db="EMBL/GenBank/DDBJ databases">
        <authorList>
            <consortium name="GenomeTrakr network: Whole genome sequencing for foodborne pathogen traceback"/>
        </authorList>
    </citation>
    <scope>NUCLEOTIDE SEQUENCE [LARGE SCALE GENOMIC DNA]</scope>
    <source>
        <strain evidence="3">CFSAN034428</strain>
    </source>
</reference>
<dbReference type="GO" id="GO:0003677">
    <property type="term" value="F:DNA binding"/>
    <property type="evidence" value="ECO:0007669"/>
    <property type="project" value="InterPro"/>
</dbReference>
<protein>
    <submittedName>
        <fullName evidence="3">XRE family transcriptional regulator</fullName>
    </submittedName>
</protein>